<dbReference type="InterPro" id="IPR045864">
    <property type="entry name" value="aa-tRNA-synth_II/BPL/LPL"/>
</dbReference>
<comment type="similarity">
    <text evidence="1">Belongs to the class-II aminoacyl-tRNA synthetase family.</text>
</comment>
<evidence type="ECO:0000313" key="17">
    <source>
        <dbReference type="EMBL" id="SVA83142.1"/>
    </source>
</evidence>
<evidence type="ECO:0000256" key="6">
    <source>
        <dbReference type="ARBA" id="ARBA00022723"/>
    </source>
</evidence>
<keyword evidence="9" id="KW-0067">ATP-binding</keyword>
<dbReference type="InterPro" id="IPR004095">
    <property type="entry name" value="TGS"/>
</dbReference>
<keyword evidence="4" id="KW-0820">tRNA-binding</keyword>
<evidence type="ECO:0000256" key="5">
    <source>
        <dbReference type="ARBA" id="ARBA00022598"/>
    </source>
</evidence>
<dbReference type="PANTHER" id="PTHR11451:SF44">
    <property type="entry name" value="THREONINE--TRNA LIGASE, CHLOROPLASTIC_MITOCHONDRIAL 2"/>
    <property type="match status" value="1"/>
</dbReference>
<dbReference type="FunFam" id="3.30.980.10:FF:000005">
    <property type="entry name" value="Threonyl-tRNA synthetase, mitochondrial"/>
    <property type="match status" value="1"/>
</dbReference>
<dbReference type="InterPro" id="IPR018163">
    <property type="entry name" value="Thr/Ala-tRNA-synth_IIc_edit"/>
</dbReference>
<evidence type="ECO:0000256" key="2">
    <source>
        <dbReference type="ARBA" id="ARBA00013163"/>
    </source>
</evidence>
<evidence type="ECO:0000256" key="11">
    <source>
        <dbReference type="ARBA" id="ARBA00022917"/>
    </source>
</evidence>
<dbReference type="SUPFAM" id="SSF55681">
    <property type="entry name" value="Class II aaRS and biotin synthetases"/>
    <property type="match status" value="1"/>
</dbReference>
<dbReference type="InterPro" id="IPR006195">
    <property type="entry name" value="aa-tRNA-synth_II"/>
</dbReference>
<keyword evidence="3" id="KW-0963">Cytoplasm</keyword>
<dbReference type="EMBL" id="UINC01019614">
    <property type="protein sequence ID" value="SVA83142.1"/>
    <property type="molecule type" value="Genomic_DNA"/>
</dbReference>
<dbReference type="InterPro" id="IPR012676">
    <property type="entry name" value="TGS-like"/>
</dbReference>
<dbReference type="Gene3D" id="3.30.930.10">
    <property type="entry name" value="Bira Bifunctional Protein, Domain 2"/>
    <property type="match status" value="1"/>
</dbReference>
<evidence type="ECO:0000256" key="8">
    <source>
        <dbReference type="ARBA" id="ARBA00022833"/>
    </source>
</evidence>
<feature type="domain" description="TGS" evidence="16">
    <location>
        <begin position="1"/>
        <end position="61"/>
    </location>
</feature>
<accession>A0A381Z2L1</accession>
<keyword evidence="8" id="KW-0862">Zinc</keyword>
<dbReference type="InterPro" id="IPR012947">
    <property type="entry name" value="tRNA_SAD"/>
</dbReference>
<evidence type="ECO:0000256" key="14">
    <source>
        <dbReference type="ARBA" id="ARBA00049515"/>
    </source>
</evidence>
<comment type="catalytic activity">
    <reaction evidence="14">
        <text>tRNA(Thr) + L-threonine + ATP = L-threonyl-tRNA(Thr) + AMP + diphosphate + H(+)</text>
        <dbReference type="Rhea" id="RHEA:24624"/>
        <dbReference type="Rhea" id="RHEA-COMP:9670"/>
        <dbReference type="Rhea" id="RHEA-COMP:9704"/>
        <dbReference type="ChEBI" id="CHEBI:15378"/>
        <dbReference type="ChEBI" id="CHEBI:30616"/>
        <dbReference type="ChEBI" id="CHEBI:33019"/>
        <dbReference type="ChEBI" id="CHEBI:57926"/>
        <dbReference type="ChEBI" id="CHEBI:78442"/>
        <dbReference type="ChEBI" id="CHEBI:78534"/>
        <dbReference type="ChEBI" id="CHEBI:456215"/>
        <dbReference type="EC" id="6.1.1.3"/>
    </reaction>
</comment>
<dbReference type="InterPro" id="IPR012675">
    <property type="entry name" value="Beta-grasp_dom_sf"/>
</dbReference>
<dbReference type="Gene3D" id="3.30.54.20">
    <property type="match status" value="1"/>
</dbReference>
<dbReference type="SMART" id="SM00863">
    <property type="entry name" value="tRNA_SAD"/>
    <property type="match status" value="1"/>
</dbReference>
<feature type="domain" description="Aminoacyl-transfer RNA synthetases class-II family profile" evidence="15">
    <location>
        <begin position="242"/>
        <end position="329"/>
    </location>
</feature>
<dbReference type="GO" id="GO:0006435">
    <property type="term" value="P:threonyl-tRNA aminoacylation"/>
    <property type="evidence" value="ECO:0007669"/>
    <property type="project" value="TreeGrafter"/>
</dbReference>
<dbReference type="Gene3D" id="3.30.980.10">
    <property type="entry name" value="Threonyl-trna Synthetase, Chain A, domain 2"/>
    <property type="match status" value="1"/>
</dbReference>
<evidence type="ECO:0000256" key="1">
    <source>
        <dbReference type="ARBA" id="ARBA00008226"/>
    </source>
</evidence>
<keyword evidence="6" id="KW-0479">Metal-binding</keyword>
<dbReference type="PANTHER" id="PTHR11451">
    <property type="entry name" value="THREONINE-TRNA LIGASE"/>
    <property type="match status" value="1"/>
</dbReference>
<keyword evidence="11" id="KW-0648">Protein biosynthesis</keyword>
<dbReference type="Gene3D" id="3.10.20.30">
    <property type="match status" value="1"/>
</dbReference>
<organism evidence="17">
    <name type="scientific">marine metagenome</name>
    <dbReference type="NCBI Taxonomy" id="408172"/>
    <lineage>
        <taxon>unclassified sequences</taxon>
        <taxon>metagenomes</taxon>
        <taxon>ecological metagenomes</taxon>
    </lineage>
</organism>
<dbReference type="SUPFAM" id="SSF55186">
    <property type="entry name" value="ThrRS/AlaRS common domain"/>
    <property type="match status" value="1"/>
</dbReference>
<sequence>MPEIQLPDGAIRSYEGPVSVMEIAADIHPKLAKRALAGEVDGNLVDMDYCVDSDQSICIITPEDPKGVEILRHSCAHLMAHAVKSLYPAAQVTIGPVIEDGFYYDFSYASGFEEADLEKIEKKMYELASSELPVSRSTMARDEAVALFKASGENYKAEIIGAIPEDEMISLYTQGEFTDLCRGPHVPSTGYLKAFKLTKLAGAYWRGDSTKEMLQRIYGTAWPDKKQLDAYLTRLVEAEKRDHRKLGKQLDYFHFQEEAPGMAFWHEQGWTLYQRVETYVRTLLEEYDYQEVNTPQVLNRRLWERSGHWEKFRENMFTTHVEDQDYAIK</sequence>
<evidence type="ECO:0000256" key="9">
    <source>
        <dbReference type="ARBA" id="ARBA00022840"/>
    </source>
</evidence>
<evidence type="ECO:0000256" key="4">
    <source>
        <dbReference type="ARBA" id="ARBA00022555"/>
    </source>
</evidence>
<feature type="non-terminal residue" evidence="17">
    <location>
        <position position="329"/>
    </location>
</feature>
<evidence type="ECO:0000256" key="3">
    <source>
        <dbReference type="ARBA" id="ARBA00022490"/>
    </source>
</evidence>
<keyword evidence="12" id="KW-0030">Aminoacyl-tRNA synthetase</keyword>
<keyword evidence="7" id="KW-0547">Nucleotide-binding</keyword>
<dbReference type="GO" id="GO:0000049">
    <property type="term" value="F:tRNA binding"/>
    <property type="evidence" value="ECO:0007669"/>
    <property type="project" value="UniProtKB-KW"/>
</dbReference>
<dbReference type="SUPFAM" id="SSF81271">
    <property type="entry name" value="TGS-like"/>
    <property type="match status" value="1"/>
</dbReference>
<proteinExistence type="inferred from homology"/>
<keyword evidence="5" id="KW-0436">Ligase</keyword>
<evidence type="ECO:0000259" key="15">
    <source>
        <dbReference type="PROSITE" id="PS50862"/>
    </source>
</evidence>
<dbReference type="Pfam" id="PF02824">
    <property type="entry name" value="TGS"/>
    <property type="match status" value="1"/>
</dbReference>
<reference evidence="17" key="1">
    <citation type="submission" date="2018-05" db="EMBL/GenBank/DDBJ databases">
        <authorList>
            <person name="Lanie J.A."/>
            <person name="Ng W.-L."/>
            <person name="Kazmierczak K.M."/>
            <person name="Andrzejewski T.M."/>
            <person name="Davidsen T.M."/>
            <person name="Wayne K.J."/>
            <person name="Tettelin H."/>
            <person name="Glass J.I."/>
            <person name="Rusch D."/>
            <person name="Podicherti R."/>
            <person name="Tsui H.-C.T."/>
            <person name="Winkler M.E."/>
        </authorList>
    </citation>
    <scope>NUCLEOTIDE SEQUENCE</scope>
</reference>
<dbReference type="GO" id="GO:0046872">
    <property type="term" value="F:metal ion binding"/>
    <property type="evidence" value="ECO:0007669"/>
    <property type="project" value="UniProtKB-KW"/>
</dbReference>
<protein>
    <recommendedName>
        <fullName evidence="2">threonine--tRNA ligase</fullName>
        <ecNumber evidence="2">6.1.1.3</ecNumber>
    </recommendedName>
    <alternativeName>
        <fullName evidence="13">Threonyl-tRNA synthetase</fullName>
    </alternativeName>
</protein>
<gene>
    <name evidence="17" type="ORF">METZ01_LOCUS135996</name>
</gene>
<evidence type="ECO:0000256" key="10">
    <source>
        <dbReference type="ARBA" id="ARBA00022884"/>
    </source>
</evidence>
<evidence type="ECO:0000259" key="16">
    <source>
        <dbReference type="PROSITE" id="PS51880"/>
    </source>
</evidence>
<dbReference type="Pfam" id="PF07973">
    <property type="entry name" value="tRNA_SAD"/>
    <property type="match status" value="1"/>
</dbReference>
<dbReference type="AlphaFoldDB" id="A0A381Z2L1"/>
<evidence type="ECO:0000256" key="13">
    <source>
        <dbReference type="ARBA" id="ARBA00031900"/>
    </source>
</evidence>
<evidence type="ECO:0000256" key="12">
    <source>
        <dbReference type="ARBA" id="ARBA00023146"/>
    </source>
</evidence>
<dbReference type="EC" id="6.1.1.3" evidence="2"/>
<dbReference type="FunFam" id="3.10.20.30:FF:000005">
    <property type="entry name" value="Threonine--tRNA ligase"/>
    <property type="match status" value="1"/>
</dbReference>
<evidence type="ECO:0000256" key="7">
    <source>
        <dbReference type="ARBA" id="ARBA00022741"/>
    </source>
</evidence>
<dbReference type="PROSITE" id="PS51880">
    <property type="entry name" value="TGS"/>
    <property type="match status" value="1"/>
</dbReference>
<dbReference type="GO" id="GO:0004829">
    <property type="term" value="F:threonine-tRNA ligase activity"/>
    <property type="evidence" value="ECO:0007669"/>
    <property type="project" value="UniProtKB-EC"/>
</dbReference>
<dbReference type="CDD" id="cd01667">
    <property type="entry name" value="TGS_ThrRS"/>
    <property type="match status" value="1"/>
</dbReference>
<name>A0A381Z2L1_9ZZZZ</name>
<keyword evidence="10" id="KW-0694">RNA-binding</keyword>
<dbReference type="GO" id="GO:0005524">
    <property type="term" value="F:ATP binding"/>
    <property type="evidence" value="ECO:0007669"/>
    <property type="project" value="UniProtKB-KW"/>
</dbReference>
<dbReference type="PROSITE" id="PS50862">
    <property type="entry name" value="AA_TRNA_LIGASE_II"/>
    <property type="match status" value="1"/>
</dbReference>
<dbReference type="FunFam" id="3.30.54.20:FF:000002">
    <property type="entry name" value="Threonine--tRNA ligase"/>
    <property type="match status" value="1"/>
</dbReference>